<accession>A0A8H3FWC2</accession>
<gene>
    <name evidence="2" type="ORF">ALECFALPRED_004173</name>
</gene>
<sequence length="548" mass="63093">MGTLGFIVNTISKVDEKIKDIHECKSRLRSFHWQLEDAYLELKVWHSIWIGKKAFPRETYVHFWGIEGLDDIESRVGGITELSDEIKVLLRQPGINETRKSLSHSDLKVWHHLIDRDVAELPSCRELDHRKAGLVHKIGFTLFRNASLLERIGRLKSHVEGLRDYAQYTFRLMQQTDPNQKVTTPELRRTSDLNIFVDQISIFARLLYESRLSSSRLEWAIELGPPDAGYALDLWSEVDRMYIDFMVRDTALDVETRASRVRISVEEKPTLTGFIVQRVHDVVLSHGEHIPEFNRLFSLLEKPARRSRPLRKMLTEGVFSGKDRKSFELERADLIYGLGHWMVLLWNTPWSRDLCTCGIRCTLLADTHTRHSFSPNPQRSHRYPECHPSKLAENRFILLGIALAEIALALPISVVLEQEDTTYVVGEELVSQKRLLGMLRERFGRNTITKAISYCLDPNTANLGNSLAYHFEKYCQNVVSPLDTYYRTISKHFQTSSGKLLSGSKDLSCYYDVNYDSDLSENTENGNEDSSCCNEDEDEAFSNDDEDA</sequence>
<dbReference type="OrthoDB" id="3779652at2759"/>
<feature type="region of interest" description="Disordered" evidence="1">
    <location>
        <begin position="520"/>
        <end position="548"/>
    </location>
</feature>
<organism evidence="2 3">
    <name type="scientific">Alectoria fallacina</name>
    <dbReference type="NCBI Taxonomy" id="1903189"/>
    <lineage>
        <taxon>Eukaryota</taxon>
        <taxon>Fungi</taxon>
        <taxon>Dikarya</taxon>
        <taxon>Ascomycota</taxon>
        <taxon>Pezizomycotina</taxon>
        <taxon>Lecanoromycetes</taxon>
        <taxon>OSLEUM clade</taxon>
        <taxon>Lecanoromycetidae</taxon>
        <taxon>Lecanorales</taxon>
        <taxon>Lecanorineae</taxon>
        <taxon>Parmeliaceae</taxon>
        <taxon>Alectoria</taxon>
    </lineage>
</organism>
<feature type="compositionally biased region" description="Acidic residues" evidence="1">
    <location>
        <begin position="534"/>
        <end position="548"/>
    </location>
</feature>
<dbReference type="AlphaFoldDB" id="A0A8H3FWC2"/>
<name>A0A8H3FWC2_9LECA</name>
<proteinExistence type="predicted"/>
<dbReference type="Proteomes" id="UP000664203">
    <property type="component" value="Unassembled WGS sequence"/>
</dbReference>
<evidence type="ECO:0000313" key="3">
    <source>
        <dbReference type="Proteomes" id="UP000664203"/>
    </source>
</evidence>
<evidence type="ECO:0000256" key="1">
    <source>
        <dbReference type="SAM" id="MobiDB-lite"/>
    </source>
</evidence>
<protein>
    <submittedName>
        <fullName evidence="2">Uncharacterized protein</fullName>
    </submittedName>
</protein>
<keyword evidence="3" id="KW-1185">Reference proteome</keyword>
<reference evidence="2" key="1">
    <citation type="submission" date="2021-03" db="EMBL/GenBank/DDBJ databases">
        <authorList>
            <person name="Tagirdzhanova G."/>
        </authorList>
    </citation>
    <scope>NUCLEOTIDE SEQUENCE</scope>
</reference>
<evidence type="ECO:0000313" key="2">
    <source>
        <dbReference type="EMBL" id="CAF9928918.1"/>
    </source>
</evidence>
<dbReference type="EMBL" id="CAJPDR010000258">
    <property type="protein sequence ID" value="CAF9928918.1"/>
    <property type="molecule type" value="Genomic_DNA"/>
</dbReference>
<comment type="caution">
    <text evidence="2">The sequence shown here is derived from an EMBL/GenBank/DDBJ whole genome shotgun (WGS) entry which is preliminary data.</text>
</comment>